<keyword evidence="2 3" id="KW-0040">ANK repeat</keyword>
<evidence type="ECO:0000313" key="5">
    <source>
        <dbReference type="EMBL" id="PHO17330.1"/>
    </source>
</evidence>
<dbReference type="KEGG" id="amol:AMOL_2685"/>
<proteinExistence type="predicted"/>
<keyword evidence="6" id="KW-1185">Reference proteome</keyword>
<dbReference type="RefSeq" id="WP_099343168.1">
    <property type="nucleotide sequence ID" value="NZ_CP032098.1"/>
</dbReference>
<dbReference type="EMBL" id="CP032098">
    <property type="protein sequence ID" value="AXX93623.1"/>
    <property type="molecule type" value="Genomic_DNA"/>
</dbReference>
<evidence type="ECO:0000256" key="2">
    <source>
        <dbReference type="ARBA" id="ARBA00023043"/>
    </source>
</evidence>
<evidence type="ECO:0000256" key="3">
    <source>
        <dbReference type="PROSITE-ProRule" id="PRU00023"/>
    </source>
</evidence>
<feature type="repeat" description="ANK" evidence="3">
    <location>
        <begin position="301"/>
        <end position="333"/>
    </location>
</feature>
<dbReference type="InterPro" id="IPR002110">
    <property type="entry name" value="Ankyrin_rpt"/>
</dbReference>
<dbReference type="InterPro" id="IPR036770">
    <property type="entry name" value="Ankyrin_rpt-contain_sf"/>
</dbReference>
<dbReference type="Proteomes" id="UP000221222">
    <property type="component" value="Unassembled WGS sequence"/>
</dbReference>
<dbReference type="Pfam" id="PF12796">
    <property type="entry name" value="Ank_2"/>
    <property type="match status" value="2"/>
</dbReference>
<evidence type="ECO:0000256" key="1">
    <source>
        <dbReference type="ARBA" id="ARBA00022737"/>
    </source>
</evidence>
<accession>A0A2G1DFV6</accession>
<dbReference type="PROSITE" id="PS50088">
    <property type="entry name" value="ANK_REPEAT"/>
    <property type="match status" value="2"/>
</dbReference>
<evidence type="ECO:0000313" key="6">
    <source>
        <dbReference type="Proteomes" id="UP000221222"/>
    </source>
</evidence>
<protein>
    <submittedName>
        <fullName evidence="4">Ankyrin domain-containing protein</fullName>
    </submittedName>
</protein>
<evidence type="ECO:0000313" key="7">
    <source>
        <dbReference type="Proteomes" id="UP000262712"/>
    </source>
</evidence>
<reference evidence="4 7" key="2">
    <citation type="submission" date="2018-08" db="EMBL/GenBank/DDBJ databases">
        <title>Complete genome of the Arcobacter molluscorum type strain LMG 25693.</title>
        <authorList>
            <person name="Miller W.G."/>
            <person name="Yee E."/>
            <person name="Bono J.L."/>
        </authorList>
    </citation>
    <scope>NUCLEOTIDE SEQUENCE [LARGE SCALE GENOMIC DNA]</scope>
    <source>
        <strain evidence="4 7">CECT 7696</strain>
    </source>
</reference>
<gene>
    <name evidence="4" type="ORF">AMOL_2685</name>
    <name evidence="5" type="ORF">CPU12_10980</name>
</gene>
<dbReference type="Pfam" id="PF13637">
    <property type="entry name" value="Ank_4"/>
    <property type="match status" value="1"/>
</dbReference>
<dbReference type="Gene3D" id="1.25.40.20">
    <property type="entry name" value="Ankyrin repeat-containing domain"/>
    <property type="match status" value="3"/>
</dbReference>
<dbReference type="SMART" id="SM00248">
    <property type="entry name" value="ANK"/>
    <property type="match status" value="10"/>
</dbReference>
<name>A0A2G1DFV6_9BACT</name>
<sequence>MNKISNEEKIKELKDYYQITKSSKIEDKKTINIYKSIENPNTIDETDNEKPSLLHIAIKNNDYLAAKYLISKEANINLKDNYNNTAFHILAKNPTSMKNNNIIEDVIQLFLDKKASTQRKNLEELTPYQLAVKNANLIFIKIMIKNKIKMNMTDNKKNTVLHLLAKEAVKNQEEKKYINHTIIYKSEGIKYTNEELLEIIEYKHSKFIQIAKELVNYGLNIEALNEDNKTAFEIAGELSDGTLGIILKAQYDEKDTNLSTVLLTKGKTLHQAIKDEDEKAVEALIKLDANINEEASESPFIEQTPLSIACMNMNISIIEILLKAKADPNYRSSDKEYSSLFWMIKYCHYNENFYKEKRLETVLKMLISYGLNINAPVDNEGNSAIGCAYSSARTTAHYFSYGVFNELFVKIFIEFGADINKPNNKGITPLMQFIMNSYLEREDAFLDLLENDANLSVKDNLGETVLMKAAKNRNHNLMVHMCEIMEDFGNLNISTTNNNGQTALEIAIENNNEPLAQWIAQRI</sequence>
<dbReference type="Proteomes" id="UP000262712">
    <property type="component" value="Chromosome"/>
</dbReference>
<dbReference type="SUPFAM" id="SSF48403">
    <property type="entry name" value="Ankyrin repeat"/>
    <property type="match status" value="2"/>
</dbReference>
<reference evidence="5 6" key="1">
    <citation type="submission" date="2017-09" db="EMBL/GenBank/DDBJ databases">
        <title>Arcobacter canalis sp. nov., a new species isolated from a water canal contaminated with urban sewage.</title>
        <authorList>
            <person name="Perez-Cataluna A."/>
            <person name="Salas-Masso N."/>
            <person name="Figueras M.J."/>
        </authorList>
    </citation>
    <scope>NUCLEOTIDE SEQUENCE [LARGE SCALE GENOMIC DNA]</scope>
    <source>
        <strain evidence="5 6">F98-3</strain>
    </source>
</reference>
<dbReference type="AlphaFoldDB" id="A0A2G1DFV6"/>
<keyword evidence="1" id="KW-0677">Repeat</keyword>
<dbReference type="PANTHER" id="PTHR24123">
    <property type="entry name" value="ANKYRIN REPEAT-CONTAINING"/>
    <property type="match status" value="1"/>
</dbReference>
<feature type="repeat" description="ANK" evidence="3">
    <location>
        <begin position="49"/>
        <end position="81"/>
    </location>
</feature>
<dbReference type="InterPro" id="IPR051165">
    <property type="entry name" value="Multifunctional_ANK_Repeat"/>
</dbReference>
<dbReference type="PANTHER" id="PTHR24123:SF33">
    <property type="entry name" value="PROTEIN HOS4"/>
    <property type="match status" value="1"/>
</dbReference>
<evidence type="ECO:0000313" key="4">
    <source>
        <dbReference type="EMBL" id="AXX93623.1"/>
    </source>
</evidence>
<organism evidence="5 6">
    <name type="scientific">Malaciobacter molluscorum LMG 25693</name>
    <dbReference type="NCBI Taxonomy" id="870501"/>
    <lineage>
        <taxon>Bacteria</taxon>
        <taxon>Pseudomonadati</taxon>
        <taxon>Campylobacterota</taxon>
        <taxon>Epsilonproteobacteria</taxon>
        <taxon>Campylobacterales</taxon>
        <taxon>Arcobacteraceae</taxon>
        <taxon>Malaciobacter</taxon>
    </lineage>
</organism>
<dbReference type="EMBL" id="NXFY01000019">
    <property type="protein sequence ID" value="PHO17330.1"/>
    <property type="molecule type" value="Genomic_DNA"/>
</dbReference>